<feature type="transmembrane region" description="Helical" evidence="2">
    <location>
        <begin position="36"/>
        <end position="58"/>
    </location>
</feature>
<sequence>MSYWDADAQRWIQGPTATAGDGGPGQPPPDDGLRRMLIVVFVAVLLCAAAGTGIWALARDTSGAGPASPRYLPAPGIATDTATATPGYADVFPTTTDEPTTAAEPTTATTDPPTTPGPQRTITAYYDALNSGDYETAWSLGGRNLTTDYSDYTAGFADTRRADVTVLSVQDDTVYVDINARQRDGSTRTYTGTYTVRGGEITGASVRRTG</sequence>
<accession>A0AAU2GZ31</accession>
<keyword evidence="2" id="KW-0472">Membrane</keyword>
<dbReference type="EMBL" id="CP108253">
    <property type="protein sequence ID" value="WTU40415.1"/>
    <property type="molecule type" value="Genomic_DNA"/>
</dbReference>
<keyword evidence="2" id="KW-0812">Transmembrane</keyword>
<name>A0AAU2GZ31_9ACTN</name>
<gene>
    <name evidence="3" type="ORF">OHV25_12880</name>
</gene>
<organism evidence="3">
    <name type="scientific">Streptomyces sp. NBC_00060</name>
    <dbReference type="NCBI Taxonomy" id="2975636"/>
    <lineage>
        <taxon>Bacteria</taxon>
        <taxon>Bacillati</taxon>
        <taxon>Actinomycetota</taxon>
        <taxon>Actinomycetes</taxon>
        <taxon>Kitasatosporales</taxon>
        <taxon>Streptomycetaceae</taxon>
        <taxon>Streptomyces</taxon>
    </lineage>
</organism>
<evidence type="ECO:0000256" key="1">
    <source>
        <dbReference type="SAM" id="MobiDB-lite"/>
    </source>
</evidence>
<proteinExistence type="predicted"/>
<reference evidence="3" key="1">
    <citation type="submission" date="2022-10" db="EMBL/GenBank/DDBJ databases">
        <title>The complete genomes of actinobacterial strains from the NBC collection.</title>
        <authorList>
            <person name="Joergensen T.S."/>
            <person name="Alvarez Arevalo M."/>
            <person name="Sterndorff E.B."/>
            <person name="Faurdal D."/>
            <person name="Vuksanovic O."/>
            <person name="Mourched A.-S."/>
            <person name="Charusanti P."/>
            <person name="Shaw S."/>
            <person name="Blin K."/>
            <person name="Weber T."/>
        </authorList>
    </citation>
    <scope>NUCLEOTIDE SEQUENCE</scope>
    <source>
        <strain evidence="3">NBC_00060</strain>
    </source>
</reference>
<feature type="compositionally biased region" description="Low complexity" evidence="1">
    <location>
        <begin position="95"/>
        <end position="112"/>
    </location>
</feature>
<feature type="region of interest" description="Disordered" evidence="1">
    <location>
        <begin position="95"/>
        <end position="118"/>
    </location>
</feature>
<evidence type="ECO:0000313" key="3">
    <source>
        <dbReference type="EMBL" id="WTU40415.1"/>
    </source>
</evidence>
<protein>
    <recommendedName>
        <fullName evidence="4">Nuclear transport factor 2 family protein</fullName>
    </recommendedName>
</protein>
<dbReference type="AlphaFoldDB" id="A0AAU2GZ31"/>
<evidence type="ECO:0000256" key="2">
    <source>
        <dbReference type="SAM" id="Phobius"/>
    </source>
</evidence>
<dbReference type="SUPFAM" id="SSF54427">
    <property type="entry name" value="NTF2-like"/>
    <property type="match status" value="1"/>
</dbReference>
<evidence type="ECO:0008006" key="4">
    <source>
        <dbReference type="Google" id="ProtNLM"/>
    </source>
</evidence>
<dbReference type="InterPro" id="IPR032710">
    <property type="entry name" value="NTF2-like_dom_sf"/>
</dbReference>
<keyword evidence="2" id="KW-1133">Transmembrane helix</keyword>